<evidence type="ECO:0000256" key="12">
    <source>
        <dbReference type="ARBA" id="ARBA00044632"/>
    </source>
</evidence>
<sequence length="419" mass="47929">MVAVKGSFYSSFCKHRGMEGSWNTLPVSRTEVEISTVLSCGQSFRWKQLESDDKAWIGTFSHKVWILKQTDTEIHFKVFQQGMEENGDKLDDEKNRGLLYDYFQLEVSLETLYKEWSKRDERFANLTIQDYRGIRMLDQDCVENVFSFICSSNNNIARISQMVEKLCLHYGVKIAEVEGKTYYDFPTVEKLIGEKVEKKLREEKFGYRAGFIAKTAATIVANGGVNWLENLKNVGYDEARKQLQTLPGIGRKVADCVCLMSLGYSEAIPVDTHMHQIAKKYLPHLAKLKTLTDKSYSEITDYFRALHGDYAGWAHSVLFASTLRHLKKDGVTENKETATTEETVDVNLDKSKNAKSKKSIVEKPTTDSSTKDDKQRRNCTSRESKETIPLRFEQVTQNSQQIRTFASVIRTFLCAVAKV</sequence>
<dbReference type="InterPro" id="IPR052054">
    <property type="entry name" value="Oxidative_DNA_repair_enzyme"/>
</dbReference>
<protein>
    <recommendedName>
        <fullName evidence="13">N-glycosylase/DNA lyase</fullName>
        <ecNumber evidence="3">4.2.99.18</ecNumber>
    </recommendedName>
</protein>
<dbReference type="FunFam" id="1.10.340.30:FF:000006">
    <property type="entry name" value="N-glycosylase/DNA lyase isoform X2"/>
    <property type="match status" value="1"/>
</dbReference>
<feature type="compositionally biased region" description="Basic and acidic residues" evidence="14">
    <location>
        <begin position="359"/>
        <end position="385"/>
    </location>
</feature>
<dbReference type="SUPFAM" id="SSF48150">
    <property type="entry name" value="DNA-glycosylase"/>
    <property type="match status" value="1"/>
</dbReference>
<dbReference type="STRING" id="48709.A0A1D2N7E2"/>
<evidence type="ECO:0000256" key="7">
    <source>
        <dbReference type="ARBA" id="ARBA00023239"/>
    </source>
</evidence>
<comment type="catalytic activity">
    <reaction evidence="12">
        <text>2'-deoxyribonucleotide-(2'-deoxyribose 5'-phosphate)-2'-deoxyribonucleotide-DNA = a 3'-end 2'-deoxyribonucleotide-(2,3-dehydro-2,3-deoxyribose 5'-phosphate)-DNA + a 5'-end 5'-phospho-2'-deoxyribonucleoside-DNA + H(+)</text>
        <dbReference type="Rhea" id="RHEA:66592"/>
        <dbReference type="Rhea" id="RHEA-COMP:13180"/>
        <dbReference type="Rhea" id="RHEA-COMP:16897"/>
        <dbReference type="Rhea" id="RHEA-COMP:17067"/>
        <dbReference type="ChEBI" id="CHEBI:15378"/>
        <dbReference type="ChEBI" id="CHEBI:136412"/>
        <dbReference type="ChEBI" id="CHEBI:157695"/>
        <dbReference type="ChEBI" id="CHEBI:167181"/>
        <dbReference type="EC" id="4.2.99.18"/>
    </reaction>
</comment>
<keyword evidence="9" id="KW-0511">Multifunctional enzyme</keyword>
<dbReference type="GO" id="GO:0005634">
    <property type="term" value="C:nucleus"/>
    <property type="evidence" value="ECO:0007669"/>
    <property type="project" value="UniProtKB-SubCell"/>
</dbReference>
<evidence type="ECO:0000256" key="14">
    <source>
        <dbReference type="SAM" id="MobiDB-lite"/>
    </source>
</evidence>
<dbReference type="InterPro" id="IPR011257">
    <property type="entry name" value="DNA_glycosylase"/>
</dbReference>
<evidence type="ECO:0000256" key="10">
    <source>
        <dbReference type="ARBA" id="ARBA00023295"/>
    </source>
</evidence>
<proteinExistence type="inferred from homology"/>
<dbReference type="Gene3D" id="1.10.340.30">
    <property type="entry name" value="Hypothetical protein, domain 2"/>
    <property type="match status" value="1"/>
</dbReference>
<feature type="region of interest" description="Disordered" evidence="14">
    <location>
        <begin position="355"/>
        <end position="385"/>
    </location>
</feature>
<dbReference type="Pfam" id="PF07934">
    <property type="entry name" value="OGG_N"/>
    <property type="match status" value="1"/>
</dbReference>
<dbReference type="SUPFAM" id="SSF55945">
    <property type="entry name" value="TATA-box binding protein-like"/>
    <property type="match status" value="1"/>
</dbReference>
<comment type="caution">
    <text evidence="16">The sequence shown here is derived from an EMBL/GenBank/DDBJ whole genome shotgun (WGS) entry which is preliminary data.</text>
</comment>
<keyword evidence="10" id="KW-0326">Glycosidase</keyword>
<dbReference type="GO" id="GO:0006285">
    <property type="term" value="P:base-excision repair, AP site formation"/>
    <property type="evidence" value="ECO:0007669"/>
    <property type="project" value="TreeGrafter"/>
</dbReference>
<dbReference type="CDD" id="cd00056">
    <property type="entry name" value="ENDO3c"/>
    <property type="match status" value="1"/>
</dbReference>
<evidence type="ECO:0000256" key="1">
    <source>
        <dbReference type="ARBA" id="ARBA00004123"/>
    </source>
</evidence>
<dbReference type="EC" id="4.2.99.18" evidence="3"/>
<feature type="domain" description="HhH-GPD" evidence="15">
    <location>
        <begin position="150"/>
        <end position="316"/>
    </location>
</feature>
<dbReference type="EMBL" id="LJIJ01000177">
    <property type="protein sequence ID" value="ODN00995.1"/>
    <property type="molecule type" value="Genomic_DNA"/>
</dbReference>
<dbReference type="Pfam" id="PF00730">
    <property type="entry name" value="HhH-GPD"/>
    <property type="match status" value="1"/>
</dbReference>
<keyword evidence="4" id="KW-0227">DNA damage</keyword>
<dbReference type="GO" id="GO:0034039">
    <property type="term" value="F:8-oxo-7,8-dihydroguanine DNA N-glycosylase activity"/>
    <property type="evidence" value="ECO:0007669"/>
    <property type="project" value="TreeGrafter"/>
</dbReference>
<dbReference type="AlphaFoldDB" id="A0A1D2N7E2"/>
<dbReference type="SMART" id="SM00478">
    <property type="entry name" value="ENDO3c"/>
    <property type="match status" value="1"/>
</dbReference>
<dbReference type="Gene3D" id="3.30.310.40">
    <property type="match status" value="1"/>
</dbReference>
<evidence type="ECO:0000313" key="17">
    <source>
        <dbReference type="Proteomes" id="UP000094527"/>
    </source>
</evidence>
<reference evidence="16 17" key="1">
    <citation type="journal article" date="2016" name="Genome Biol. Evol.">
        <title>Gene Family Evolution Reflects Adaptation to Soil Environmental Stressors in the Genome of the Collembolan Orchesella cincta.</title>
        <authorList>
            <person name="Faddeeva-Vakhrusheva A."/>
            <person name="Derks M.F."/>
            <person name="Anvar S.Y."/>
            <person name="Agamennone V."/>
            <person name="Suring W."/>
            <person name="Smit S."/>
            <person name="van Straalen N.M."/>
            <person name="Roelofs D."/>
        </authorList>
    </citation>
    <scope>NUCLEOTIDE SEQUENCE [LARGE SCALE GENOMIC DNA]</scope>
    <source>
        <tissue evidence="16">Mixed pool</tissue>
    </source>
</reference>
<evidence type="ECO:0000256" key="11">
    <source>
        <dbReference type="ARBA" id="ARBA00025652"/>
    </source>
</evidence>
<comment type="similarity">
    <text evidence="2">Belongs to the type-1 OGG1 family.</text>
</comment>
<dbReference type="GO" id="GO:0003684">
    <property type="term" value="F:damaged DNA binding"/>
    <property type="evidence" value="ECO:0007669"/>
    <property type="project" value="InterPro"/>
</dbReference>
<dbReference type="OrthoDB" id="238681at2759"/>
<keyword evidence="17" id="KW-1185">Reference proteome</keyword>
<gene>
    <name evidence="16" type="ORF">Ocin01_05687</name>
</gene>
<dbReference type="PANTHER" id="PTHR10242:SF2">
    <property type="entry name" value="N-GLYCOSYLASE_DNA LYASE"/>
    <property type="match status" value="1"/>
</dbReference>
<evidence type="ECO:0000256" key="4">
    <source>
        <dbReference type="ARBA" id="ARBA00022763"/>
    </source>
</evidence>
<dbReference type="InterPro" id="IPR003265">
    <property type="entry name" value="HhH-GPD_domain"/>
</dbReference>
<dbReference type="GO" id="GO:0140078">
    <property type="term" value="F:class I DNA-(apurinic or apyrimidinic site) endonuclease activity"/>
    <property type="evidence" value="ECO:0007669"/>
    <property type="project" value="UniProtKB-EC"/>
</dbReference>
<dbReference type="Gene3D" id="1.10.1670.10">
    <property type="entry name" value="Helix-hairpin-Helix base-excision DNA repair enzymes (C-terminal)"/>
    <property type="match status" value="1"/>
</dbReference>
<dbReference type="InterPro" id="IPR023170">
    <property type="entry name" value="HhH_base_excis_C"/>
</dbReference>
<keyword evidence="5" id="KW-0378">Hydrolase</keyword>
<dbReference type="OMA" id="GYAQEYL"/>
<dbReference type="FunFam" id="1.10.1670.10:FF:000005">
    <property type="entry name" value="N-glycosylase/DNA lyase OGG1"/>
    <property type="match status" value="1"/>
</dbReference>
<dbReference type="InterPro" id="IPR012904">
    <property type="entry name" value="OGG_N"/>
</dbReference>
<dbReference type="Proteomes" id="UP000094527">
    <property type="component" value="Unassembled WGS sequence"/>
</dbReference>
<evidence type="ECO:0000256" key="5">
    <source>
        <dbReference type="ARBA" id="ARBA00022801"/>
    </source>
</evidence>
<evidence type="ECO:0000256" key="3">
    <source>
        <dbReference type="ARBA" id="ARBA00012720"/>
    </source>
</evidence>
<keyword evidence="6" id="KW-0234">DNA repair</keyword>
<evidence type="ECO:0000256" key="8">
    <source>
        <dbReference type="ARBA" id="ARBA00023242"/>
    </source>
</evidence>
<evidence type="ECO:0000313" key="16">
    <source>
        <dbReference type="EMBL" id="ODN00995.1"/>
    </source>
</evidence>
<accession>A0A1D2N7E2</accession>
<evidence type="ECO:0000256" key="2">
    <source>
        <dbReference type="ARBA" id="ARBA00010679"/>
    </source>
</evidence>
<evidence type="ECO:0000259" key="15">
    <source>
        <dbReference type="SMART" id="SM00478"/>
    </source>
</evidence>
<comment type="function">
    <text evidence="11">DNA repair enzyme that incises DNA at 8-oxoG residues. Excises 7,8-dihydro-8-oxoguanine and 2,6-diamino-4-hydroxy-5-N-methylformamidopyrimidine (FAPY) from damaged DNA. Has a beta-lyase activity that nicks DNA 3' to the lesion.</text>
</comment>
<evidence type="ECO:0000256" key="13">
    <source>
        <dbReference type="ARBA" id="ARBA00073127"/>
    </source>
</evidence>
<name>A0A1D2N7E2_ORCCI</name>
<evidence type="ECO:0000256" key="9">
    <source>
        <dbReference type="ARBA" id="ARBA00023268"/>
    </source>
</evidence>
<evidence type="ECO:0000256" key="6">
    <source>
        <dbReference type="ARBA" id="ARBA00023204"/>
    </source>
</evidence>
<keyword evidence="7 16" id="KW-0456">Lyase</keyword>
<keyword evidence="8" id="KW-0539">Nucleus</keyword>
<dbReference type="PANTHER" id="PTHR10242">
    <property type="entry name" value="8-OXOGUANINE DNA GLYCOSYLASE"/>
    <property type="match status" value="1"/>
</dbReference>
<organism evidence="16 17">
    <name type="scientific">Orchesella cincta</name>
    <name type="common">Springtail</name>
    <name type="synonym">Podura cincta</name>
    <dbReference type="NCBI Taxonomy" id="48709"/>
    <lineage>
        <taxon>Eukaryota</taxon>
        <taxon>Metazoa</taxon>
        <taxon>Ecdysozoa</taxon>
        <taxon>Arthropoda</taxon>
        <taxon>Hexapoda</taxon>
        <taxon>Collembola</taxon>
        <taxon>Entomobryomorpha</taxon>
        <taxon>Entomobryoidea</taxon>
        <taxon>Orchesellidae</taxon>
        <taxon>Orchesellinae</taxon>
        <taxon>Orchesella</taxon>
    </lineage>
</organism>
<comment type="subcellular location">
    <subcellularLocation>
        <location evidence="1">Nucleus</location>
    </subcellularLocation>
</comment>
<dbReference type="GO" id="GO:0006289">
    <property type="term" value="P:nucleotide-excision repair"/>
    <property type="evidence" value="ECO:0007669"/>
    <property type="project" value="InterPro"/>
</dbReference>